<dbReference type="PROSITE" id="PS50931">
    <property type="entry name" value="HTH_LYSR"/>
    <property type="match status" value="1"/>
</dbReference>
<proteinExistence type="inferred from homology"/>
<keyword evidence="4" id="KW-0804">Transcription</keyword>
<dbReference type="EMBL" id="CP023270">
    <property type="protein sequence ID" value="AVJ28298.1"/>
    <property type="molecule type" value="Genomic_DNA"/>
</dbReference>
<keyword evidence="7" id="KW-1185">Reference proteome</keyword>
<evidence type="ECO:0000259" key="5">
    <source>
        <dbReference type="PROSITE" id="PS50931"/>
    </source>
</evidence>
<dbReference type="PANTHER" id="PTHR30537">
    <property type="entry name" value="HTH-TYPE TRANSCRIPTIONAL REGULATOR"/>
    <property type="match status" value="1"/>
</dbReference>
<dbReference type="GO" id="GO:0006351">
    <property type="term" value="P:DNA-templated transcription"/>
    <property type="evidence" value="ECO:0007669"/>
    <property type="project" value="TreeGrafter"/>
</dbReference>
<dbReference type="InterPro" id="IPR000847">
    <property type="entry name" value="LysR_HTH_N"/>
</dbReference>
<dbReference type="Proteomes" id="UP000239477">
    <property type="component" value="Chromosome"/>
</dbReference>
<keyword evidence="2" id="KW-0805">Transcription regulation</keyword>
<dbReference type="SUPFAM" id="SSF46785">
    <property type="entry name" value="Winged helix' DNA-binding domain"/>
    <property type="match status" value="1"/>
</dbReference>
<dbReference type="RefSeq" id="WP_105239096.1">
    <property type="nucleotide sequence ID" value="NZ_CP023270.1"/>
</dbReference>
<evidence type="ECO:0000256" key="1">
    <source>
        <dbReference type="ARBA" id="ARBA00009437"/>
    </source>
</evidence>
<dbReference type="GO" id="GO:0043565">
    <property type="term" value="F:sequence-specific DNA binding"/>
    <property type="evidence" value="ECO:0007669"/>
    <property type="project" value="TreeGrafter"/>
</dbReference>
<evidence type="ECO:0000256" key="3">
    <source>
        <dbReference type="ARBA" id="ARBA00023125"/>
    </source>
</evidence>
<evidence type="ECO:0000256" key="2">
    <source>
        <dbReference type="ARBA" id="ARBA00023015"/>
    </source>
</evidence>
<dbReference type="InterPro" id="IPR036388">
    <property type="entry name" value="WH-like_DNA-bd_sf"/>
</dbReference>
<evidence type="ECO:0000313" key="7">
    <source>
        <dbReference type="Proteomes" id="UP000239477"/>
    </source>
</evidence>
<dbReference type="CDD" id="cd08422">
    <property type="entry name" value="PBP2_CrgA_like"/>
    <property type="match status" value="1"/>
</dbReference>
<dbReference type="Pfam" id="PF00126">
    <property type="entry name" value="HTH_1"/>
    <property type="match status" value="1"/>
</dbReference>
<dbReference type="Gene3D" id="3.40.190.290">
    <property type="match status" value="1"/>
</dbReference>
<dbReference type="GO" id="GO:0003700">
    <property type="term" value="F:DNA-binding transcription factor activity"/>
    <property type="evidence" value="ECO:0007669"/>
    <property type="project" value="InterPro"/>
</dbReference>
<dbReference type="InterPro" id="IPR058163">
    <property type="entry name" value="LysR-type_TF_proteobact-type"/>
</dbReference>
<reference evidence="6 7" key="1">
    <citation type="submission" date="2017-09" db="EMBL/GenBank/DDBJ databases">
        <title>Genomic, metabolic, and phenotypic characteristics of bacterial isolates from the natural microbiome of the model nematode Caenorhabditis elegans.</title>
        <authorList>
            <person name="Zimmermann J."/>
            <person name="Obeng N."/>
            <person name="Yang W."/>
            <person name="Obeng O."/>
            <person name="Kissoyan K."/>
            <person name="Pees B."/>
            <person name="Dirksen P."/>
            <person name="Hoppner M."/>
            <person name="Franke A."/>
            <person name="Rosenstiel P."/>
            <person name="Leippe M."/>
            <person name="Dierking K."/>
            <person name="Kaleta C."/>
            <person name="Schulenburg H."/>
        </authorList>
    </citation>
    <scope>NUCLEOTIDE SEQUENCE [LARGE SCALE GENOMIC DNA]</scope>
    <source>
        <strain evidence="6 7">MYb73</strain>
    </source>
</reference>
<gene>
    <name evidence="6" type="ORF">CLM73_14915</name>
</gene>
<protein>
    <submittedName>
        <fullName evidence="6">LysR family transcriptional regulator</fullName>
    </submittedName>
</protein>
<dbReference type="SUPFAM" id="SSF53850">
    <property type="entry name" value="Periplasmic binding protein-like II"/>
    <property type="match status" value="1"/>
</dbReference>
<dbReference type="Gene3D" id="1.10.10.10">
    <property type="entry name" value="Winged helix-like DNA-binding domain superfamily/Winged helix DNA-binding domain"/>
    <property type="match status" value="1"/>
</dbReference>
<name>A0A2S0I8G6_9BURK</name>
<dbReference type="AlphaFoldDB" id="A0A2S0I8G6"/>
<accession>A0A2S0I8G6</accession>
<keyword evidence="3" id="KW-0238">DNA-binding</keyword>
<dbReference type="FunFam" id="1.10.10.10:FF:000001">
    <property type="entry name" value="LysR family transcriptional regulator"/>
    <property type="match status" value="1"/>
</dbReference>
<dbReference type="InterPro" id="IPR005119">
    <property type="entry name" value="LysR_subst-bd"/>
</dbReference>
<evidence type="ECO:0000313" key="6">
    <source>
        <dbReference type="EMBL" id="AVJ28298.1"/>
    </source>
</evidence>
<feature type="domain" description="HTH lysR-type" evidence="5">
    <location>
        <begin position="1"/>
        <end position="62"/>
    </location>
</feature>
<sequence length="295" mass="31559">MDMLPHATALAAFAATVEAGSFSAAGRILGSTPSAVSKAIARLEQRFGVRLFQRSTRVLSLTPEGAAYYERVAPLLRALDDASEVMQPATTAQGRLRITAPGDLGRLLMTPIVNRFLPAHPALKLEMSLADRHVDLIREGFDLAIRAGRVADSELNVRQLAQLPLTLVASPAYLKRCGTPRSIDDLAGHAHVRYLLAGSPFPITFVSGDVVRPEGVFDTDDGTALRAAALGGLGIIQILRLAVAEDIAAGRLAEVLPEAQLPRVPVSVLHAFGRHAPMRARLFIDFLADQLQSLA</sequence>
<dbReference type="PANTHER" id="PTHR30537:SF5">
    <property type="entry name" value="HTH-TYPE TRANSCRIPTIONAL ACTIVATOR TTDR-RELATED"/>
    <property type="match status" value="1"/>
</dbReference>
<dbReference type="Pfam" id="PF03466">
    <property type="entry name" value="LysR_substrate"/>
    <property type="match status" value="1"/>
</dbReference>
<dbReference type="InterPro" id="IPR036390">
    <property type="entry name" value="WH_DNA-bd_sf"/>
</dbReference>
<dbReference type="OrthoDB" id="9110639at2"/>
<evidence type="ECO:0000256" key="4">
    <source>
        <dbReference type="ARBA" id="ARBA00023163"/>
    </source>
</evidence>
<organism evidence="6 7">
    <name type="scientific">Achromobacter spanius</name>
    <dbReference type="NCBI Taxonomy" id="217203"/>
    <lineage>
        <taxon>Bacteria</taxon>
        <taxon>Pseudomonadati</taxon>
        <taxon>Pseudomonadota</taxon>
        <taxon>Betaproteobacteria</taxon>
        <taxon>Burkholderiales</taxon>
        <taxon>Alcaligenaceae</taxon>
        <taxon>Achromobacter</taxon>
    </lineage>
</organism>
<comment type="similarity">
    <text evidence="1">Belongs to the LysR transcriptional regulatory family.</text>
</comment>